<gene>
    <name evidence="4" type="ORF">Clacol_005327</name>
</gene>
<comment type="similarity">
    <text evidence="1">Belongs to the UPF0612 family.</text>
</comment>
<feature type="coiled-coil region" evidence="2">
    <location>
        <begin position="79"/>
        <end position="113"/>
    </location>
</feature>
<dbReference type="InterPro" id="IPR013902">
    <property type="entry name" value="Mug135-like_C"/>
</dbReference>
<protein>
    <recommendedName>
        <fullName evidence="3">Mug135-like C-terminal domain-containing protein</fullName>
    </recommendedName>
</protein>
<evidence type="ECO:0000256" key="2">
    <source>
        <dbReference type="SAM" id="Coils"/>
    </source>
</evidence>
<name>A0AAV5ADL6_9AGAM</name>
<proteinExistence type="inferred from homology"/>
<accession>A0AAV5ADL6</accession>
<evidence type="ECO:0000313" key="4">
    <source>
        <dbReference type="EMBL" id="GJJ11096.1"/>
    </source>
</evidence>
<dbReference type="AlphaFoldDB" id="A0AAV5ADL6"/>
<dbReference type="Proteomes" id="UP001050691">
    <property type="component" value="Unassembled WGS sequence"/>
</dbReference>
<reference evidence="4" key="1">
    <citation type="submission" date="2021-10" db="EMBL/GenBank/DDBJ databases">
        <title>De novo Genome Assembly of Clathrus columnatus (Basidiomycota, Fungi) Using Illumina and Nanopore Sequence Data.</title>
        <authorList>
            <person name="Ogiso-Tanaka E."/>
            <person name="Itagaki H."/>
            <person name="Hosoya T."/>
            <person name="Hosaka K."/>
        </authorList>
    </citation>
    <scope>NUCLEOTIDE SEQUENCE</scope>
    <source>
        <strain evidence="4">MO-923</strain>
    </source>
</reference>
<dbReference type="Pfam" id="PF08593">
    <property type="entry name" value="Mug135_C"/>
    <property type="match status" value="1"/>
</dbReference>
<sequence>MPIVNLSSFDGIVAPGDHHVPAAREDMDVAATYKGLIDVVFLQNAHGITASDVGAAHLHLQETSGSFLNAQPGVNQGPLEIQANAIEGLNGNLQGLREEVQGLRQGMGRLRNDIAVVREIALESNIMAVRTANRITAGGRVSRLVPVRYPNGRLPEANRPALSSLTAINELSHRTARAYARSYELNLPQHATRAQCQEAIARHVGARS</sequence>
<dbReference type="EMBL" id="BPWL01000006">
    <property type="protein sequence ID" value="GJJ11096.1"/>
    <property type="molecule type" value="Genomic_DNA"/>
</dbReference>
<feature type="domain" description="Mug135-like C-terminal" evidence="3">
    <location>
        <begin position="133"/>
        <end position="206"/>
    </location>
</feature>
<evidence type="ECO:0000259" key="3">
    <source>
        <dbReference type="Pfam" id="PF08593"/>
    </source>
</evidence>
<organism evidence="4 5">
    <name type="scientific">Clathrus columnatus</name>
    <dbReference type="NCBI Taxonomy" id="1419009"/>
    <lineage>
        <taxon>Eukaryota</taxon>
        <taxon>Fungi</taxon>
        <taxon>Dikarya</taxon>
        <taxon>Basidiomycota</taxon>
        <taxon>Agaricomycotina</taxon>
        <taxon>Agaricomycetes</taxon>
        <taxon>Phallomycetidae</taxon>
        <taxon>Phallales</taxon>
        <taxon>Clathraceae</taxon>
        <taxon>Clathrus</taxon>
    </lineage>
</organism>
<keyword evidence="5" id="KW-1185">Reference proteome</keyword>
<comment type="caution">
    <text evidence="4">The sequence shown here is derived from an EMBL/GenBank/DDBJ whole genome shotgun (WGS) entry which is preliminary data.</text>
</comment>
<evidence type="ECO:0000256" key="1">
    <source>
        <dbReference type="ARBA" id="ARBA00005788"/>
    </source>
</evidence>
<keyword evidence="2" id="KW-0175">Coiled coil</keyword>
<evidence type="ECO:0000313" key="5">
    <source>
        <dbReference type="Proteomes" id="UP001050691"/>
    </source>
</evidence>